<proteinExistence type="predicted"/>
<dbReference type="EMBL" id="CAGKOT010000083">
    <property type="protein sequence ID" value="CAB5393616.1"/>
    <property type="molecule type" value="Genomic_DNA"/>
</dbReference>
<organism evidence="1 2">
    <name type="scientific">Rhizophagus irregularis</name>
    <dbReference type="NCBI Taxonomy" id="588596"/>
    <lineage>
        <taxon>Eukaryota</taxon>
        <taxon>Fungi</taxon>
        <taxon>Fungi incertae sedis</taxon>
        <taxon>Mucoromycota</taxon>
        <taxon>Glomeromycotina</taxon>
        <taxon>Glomeromycetes</taxon>
        <taxon>Glomerales</taxon>
        <taxon>Glomeraceae</taxon>
        <taxon>Rhizophagus</taxon>
    </lineage>
</organism>
<dbReference type="OrthoDB" id="10275012at2759"/>
<sequence length="103" mass="12083">MESFFSKYGTIKTRKSLFQKGYEKLRNVMYHKSRFSEYRQSSDANLGTMQKRIKNRPHVLQKDSSMICKSFSGIVASISIAHLSIRKIMHTNHFFPKVQHILT</sequence>
<name>A0A915ZZY6_9GLOM</name>
<accession>A0A915ZZY6</accession>
<comment type="caution">
    <text evidence="1">The sequence shown here is derived from an EMBL/GenBank/DDBJ whole genome shotgun (WGS) entry which is preliminary data.</text>
</comment>
<dbReference type="AlphaFoldDB" id="A0A915ZZY6"/>
<reference evidence="1" key="1">
    <citation type="submission" date="2020-05" db="EMBL/GenBank/DDBJ databases">
        <authorList>
            <person name="Rincon C."/>
            <person name="Sanders R I."/>
            <person name="Robbins C."/>
            <person name="Chaturvedi A."/>
        </authorList>
    </citation>
    <scope>NUCLEOTIDE SEQUENCE</scope>
    <source>
        <strain evidence="1">CHB12</strain>
    </source>
</reference>
<protein>
    <submittedName>
        <fullName evidence="1">Uncharacterized protein</fullName>
    </submittedName>
</protein>
<gene>
    <name evidence="1" type="ORF">CHRIB12_LOCUS22933</name>
</gene>
<dbReference type="Proteomes" id="UP000684084">
    <property type="component" value="Unassembled WGS sequence"/>
</dbReference>
<evidence type="ECO:0000313" key="1">
    <source>
        <dbReference type="EMBL" id="CAB5393616.1"/>
    </source>
</evidence>
<evidence type="ECO:0000313" key="2">
    <source>
        <dbReference type="Proteomes" id="UP000684084"/>
    </source>
</evidence>
<dbReference type="VEuPathDB" id="FungiDB:RhiirFUN_022789"/>